<feature type="domain" description="Elongation factor P C-terminal" evidence="2">
    <location>
        <begin position="129"/>
        <end position="184"/>
    </location>
</feature>
<organism evidence="4 5">
    <name type="scientific">Waddlia chondrophila (strain ATCC VR-1470 / WSU 86-1044)</name>
    <dbReference type="NCBI Taxonomy" id="716544"/>
    <lineage>
        <taxon>Bacteria</taxon>
        <taxon>Pseudomonadati</taxon>
        <taxon>Chlamydiota</taxon>
        <taxon>Chlamydiia</taxon>
        <taxon>Parachlamydiales</taxon>
        <taxon>Waddliaceae</taxon>
        <taxon>Waddlia</taxon>
    </lineage>
</organism>
<keyword evidence="5" id="KW-1185">Reference proteome</keyword>
<evidence type="ECO:0000313" key="4">
    <source>
        <dbReference type="EMBL" id="ADI38233.1"/>
    </source>
</evidence>
<dbReference type="InterPro" id="IPR001059">
    <property type="entry name" value="Transl_elong_P/YeiP_cen"/>
</dbReference>
<comment type="similarity">
    <text evidence="1">Belongs to the elongation factor P family.</text>
</comment>
<protein>
    <submittedName>
        <fullName evidence="4">Elongation factor P</fullName>
    </submittedName>
</protein>
<dbReference type="NCBIfam" id="NF001810">
    <property type="entry name" value="PRK00529.1"/>
    <property type="match status" value="1"/>
</dbReference>
<dbReference type="SMART" id="SM00841">
    <property type="entry name" value="Elong-fact-P_C"/>
    <property type="match status" value="1"/>
</dbReference>
<dbReference type="HOGENOM" id="CLU_074944_0_1_0"/>
<dbReference type="SUPFAM" id="SSF50104">
    <property type="entry name" value="Translation proteins SH3-like domain"/>
    <property type="match status" value="1"/>
</dbReference>
<dbReference type="Gene3D" id="2.40.50.140">
    <property type="entry name" value="Nucleic acid-binding proteins"/>
    <property type="match status" value="2"/>
</dbReference>
<dbReference type="SUPFAM" id="SSF50249">
    <property type="entry name" value="Nucleic acid-binding proteins"/>
    <property type="match status" value="2"/>
</dbReference>
<accession>D6YVS2</accession>
<dbReference type="PANTHER" id="PTHR30053:SF12">
    <property type="entry name" value="ELONGATION FACTOR P (EF-P) FAMILY PROTEIN"/>
    <property type="match status" value="1"/>
</dbReference>
<dbReference type="InterPro" id="IPR008991">
    <property type="entry name" value="Translation_prot_SH3-like_sf"/>
</dbReference>
<evidence type="ECO:0000259" key="3">
    <source>
        <dbReference type="SMART" id="SM01185"/>
    </source>
</evidence>
<dbReference type="EMBL" id="CP001928">
    <property type="protein sequence ID" value="ADI38233.1"/>
    <property type="molecule type" value="Genomic_DNA"/>
</dbReference>
<dbReference type="Proteomes" id="UP000001505">
    <property type="component" value="Chromosome"/>
</dbReference>
<evidence type="ECO:0000259" key="2">
    <source>
        <dbReference type="SMART" id="SM00841"/>
    </source>
</evidence>
<keyword evidence="4" id="KW-0251">Elongation factor</keyword>
<reference evidence="4 5" key="1">
    <citation type="journal article" date="2010" name="PLoS ONE">
        <title>The Waddlia genome: a window into chlamydial biology.</title>
        <authorList>
            <person name="Bertelli C."/>
            <person name="Collyn F."/>
            <person name="Croxatto A."/>
            <person name="Ruckert C."/>
            <person name="Polkinghorne A."/>
            <person name="Kebbi-Beghdadi C."/>
            <person name="Goesmann A."/>
            <person name="Vaughan L."/>
            <person name="Greub G."/>
        </authorList>
    </citation>
    <scope>NUCLEOTIDE SEQUENCE [LARGE SCALE GENOMIC DNA]</scope>
    <source>
        <strain evidence="5">ATCC VR-1470 / WSU 86-1044</strain>
    </source>
</reference>
<evidence type="ECO:0000256" key="1">
    <source>
        <dbReference type="ARBA" id="ARBA00009479"/>
    </source>
</evidence>
<dbReference type="InterPro" id="IPR015365">
    <property type="entry name" value="Elong-fact-P_C"/>
</dbReference>
<keyword evidence="4" id="KW-0648">Protein biosynthesis</keyword>
<dbReference type="Pfam" id="PF09285">
    <property type="entry name" value="Elong-fact-P_C"/>
    <property type="match status" value="1"/>
</dbReference>
<dbReference type="FunFam" id="2.40.50.140:FF:000004">
    <property type="entry name" value="Elongation factor P"/>
    <property type="match status" value="1"/>
</dbReference>
<dbReference type="InterPro" id="IPR014722">
    <property type="entry name" value="Rib_uL2_dom2"/>
</dbReference>
<dbReference type="InterPro" id="IPR020599">
    <property type="entry name" value="Transl_elong_fac_P/YeiP"/>
</dbReference>
<dbReference type="GO" id="GO:0043043">
    <property type="term" value="P:peptide biosynthetic process"/>
    <property type="evidence" value="ECO:0007669"/>
    <property type="project" value="InterPro"/>
</dbReference>
<proteinExistence type="inferred from homology"/>
<dbReference type="eggNOG" id="COG0231">
    <property type="taxonomic scope" value="Bacteria"/>
</dbReference>
<dbReference type="GO" id="GO:0003746">
    <property type="term" value="F:translation elongation factor activity"/>
    <property type="evidence" value="ECO:0007669"/>
    <property type="project" value="UniProtKB-KW"/>
</dbReference>
<dbReference type="PROSITE" id="PS01275">
    <property type="entry name" value="EFP"/>
    <property type="match status" value="1"/>
</dbReference>
<dbReference type="STRING" id="716544.wcw_0867"/>
<dbReference type="SMART" id="SM01185">
    <property type="entry name" value="EFP"/>
    <property type="match status" value="1"/>
</dbReference>
<dbReference type="GO" id="GO:0005829">
    <property type="term" value="C:cytosol"/>
    <property type="evidence" value="ECO:0007669"/>
    <property type="project" value="UniProtKB-ARBA"/>
</dbReference>
<dbReference type="Pfam" id="PF01132">
    <property type="entry name" value="EFP"/>
    <property type="match status" value="1"/>
</dbReference>
<dbReference type="PANTHER" id="PTHR30053">
    <property type="entry name" value="ELONGATION FACTOR P"/>
    <property type="match status" value="1"/>
</dbReference>
<feature type="domain" description="Translation elongation factor P/YeiP central" evidence="3">
    <location>
        <begin position="67"/>
        <end position="121"/>
    </location>
</feature>
<dbReference type="Pfam" id="PF08207">
    <property type="entry name" value="EFP_N"/>
    <property type="match status" value="1"/>
</dbReference>
<dbReference type="InterPro" id="IPR013185">
    <property type="entry name" value="Transl_elong_KOW-like"/>
</dbReference>
<dbReference type="InterPro" id="IPR013852">
    <property type="entry name" value="Transl_elong_P/YeiP_CS"/>
</dbReference>
<evidence type="ECO:0000313" key="5">
    <source>
        <dbReference type="Proteomes" id="UP000001505"/>
    </source>
</evidence>
<name>D6YVS2_WADCW</name>
<dbReference type="AlphaFoldDB" id="D6YVS2"/>
<dbReference type="InterPro" id="IPR012340">
    <property type="entry name" value="NA-bd_OB-fold"/>
</dbReference>
<dbReference type="RefSeq" id="WP_013181947.1">
    <property type="nucleotide sequence ID" value="NC_014225.1"/>
</dbReference>
<sequence>MVLSNQINPGMILSIGKKLFRVESSVKVTVPKGTPFIKTKLCDLANNQVTEKNFKLDQEVSEVNLNERPLEFLYKEGKEFLFLDVKTLDQILVPNPVVGEKINYLKEGIEVAAAFYGDTVFSIELPQFLELMVSTTEGDQDLSPLSNATKVAVLETGAKVEVPPFIEPGDIIKVDTKTSEYIQRV</sequence>
<dbReference type="Gene3D" id="2.30.30.30">
    <property type="match status" value="1"/>
</dbReference>
<dbReference type="NCBIfam" id="NF009090">
    <property type="entry name" value="PRK12426.1"/>
    <property type="match status" value="1"/>
</dbReference>
<gene>
    <name evidence="4" type="primary">efp3</name>
    <name evidence="4" type="ordered locus">wcw_0867</name>
</gene>
<dbReference type="OrthoDB" id="9801844at2"/>
<dbReference type="KEGG" id="wch:wcw_0867"/>
<dbReference type="PIRSF" id="PIRSF005901">
    <property type="entry name" value="EF-P"/>
    <property type="match status" value="1"/>
</dbReference>